<dbReference type="InterPro" id="IPR050240">
    <property type="entry name" value="DNA_pol_type-B"/>
</dbReference>
<dbReference type="InterPro" id="IPR043502">
    <property type="entry name" value="DNA/RNA_pol_sf"/>
</dbReference>
<accession>A0A9N9JSS3</accession>
<evidence type="ECO:0000256" key="6">
    <source>
        <dbReference type="ARBA" id="ARBA00049244"/>
    </source>
</evidence>
<protein>
    <recommendedName>
        <fullName evidence="1">DNA-directed DNA polymerase</fullName>
        <ecNumber evidence="1">2.7.7.7</ecNumber>
    </recommendedName>
</protein>
<dbReference type="Gene3D" id="1.10.287.690">
    <property type="entry name" value="Helix hairpin bin"/>
    <property type="match status" value="1"/>
</dbReference>
<dbReference type="InterPro" id="IPR023211">
    <property type="entry name" value="DNA_pol_palm_dom_sf"/>
</dbReference>
<dbReference type="GO" id="GO:0004523">
    <property type="term" value="F:RNA-DNA hybrid ribonuclease activity"/>
    <property type="evidence" value="ECO:0007669"/>
    <property type="project" value="InterPro"/>
</dbReference>
<dbReference type="InterPro" id="IPR002156">
    <property type="entry name" value="RNaseH_domain"/>
</dbReference>
<dbReference type="EC" id="2.7.7.7" evidence="1"/>
<evidence type="ECO:0000313" key="8">
    <source>
        <dbReference type="EMBL" id="CAG8795476.1"/>
    </source>
</evidence>
<dbReference type="SUPFAM" id="SSF53098">
    <property type="entry name" value="Ribonuclease H-like"/>
    <property type="match status" value="1"/>
</dbReference>
<comment type="catalytic activity">
    <reaction evidence="6">
        <text>DNA(n) + a 2'-deoxyribonucleoside 5'-triphosphate = DNA(n+1) + diphosphate</text>
        <dbReference type="Rhea" id="RHEA:22508"/>
        <dbReference type="Rhea" id="RHEA-COMP:17339"/>
        <dbReference type="Rhea" id="RHEA-COMP:17340"/>
        <dbReference type="ChEBI" id="CHEBI:33019"/>
        <dbReference type="ChEBI" id="CHEBI:61560"/>
        <dbReference type="ChEBI" id="CHEBI:173112"/>
        <dbReference type="EC" id="2.7.7.7"/>
    </reaction>
</comment>
<dbReference type="SUPFAM" id="SSF56672">
    <property type="entry name" value="DNA/RNA polymerases"/>
    <property type="match status" value="1"/>
</dbReference>
<sequence>RKGRIEITKYGGGLVIPPEMPSIEFLGQFVPIANIDFESEYPNAIINSNISNDTCVDINSNDLNLNVITDNFIVYRKYKPHYSEKKKKGIMSLMYEELLTARKDSKLKIKIYKNDEQLYSYYESKSNAQKVLANSIYGVTGYIFSPFYNKQMALSITASAQETIRFSKKLQVHTNEVLKKETGYSYMAVAYEKTLMPGIFPQKKMYFEIKHKDKLVLGFKDQKEILMNDDKSIEQIISKVVKKYIDETDLKLFKLTDKYNSDFKRTSLTDFTNGKFQPIKKDNKAQIYEKMWPCSKLKEKHKIDYLYYFKSLQDICAPLLKKEKEEAEQFLEVIYNENLKYLMPKSLNIYYYIVLIGHTPGIYNTLEVCKEQVNNYPSAYFKKCLTFEKAKQLFDNYQLKIKRKEEKLNSNDKIVIYTDGCYKNNEKGSFAGIGVYYEDRSKEITKPLPENLQTNNQAELYAVICVLETYINGNEYADRLAKHDAAIKMNNSKKLLPYNSFMKTNLPIIKQNNPDLDYKTAFKLVASM</sequence>
<dbReference type="PANTHER" id="PTHR10322">
    <property type="entry name" value="DNA POLYMERASE CATALYTIC SUBUNIT"/>
    <property type="match status" value="1"/>
</dbReference>
<evidence type="ECO:0000256" key="2">
    <source>
        <dbReference type="ARBA" id="ARBA00022679"/>
    </source>
</evidence>
<organism evidence="8 9">
    <name type="scientific">Cetraspora pellucida</name>
    <dbReference type="NCBI Taxonomy" id="1433469"/>
    <lineage>
        <taxon>Eukaryota</taxon>
        <taxon>Fungi</taxon>
        <taxon>Fungi incertae sedis</taxon>
        <taxon>Mucoromycota</taxon>
        <taxon>Glomeromycotina</taxon>
        <taxon>Glomeromycetes</taxon>
        <taxon>Diversisporales</taxon>
        <taxon>Gigasporaceae</taxon>
        <taxon>Cetraspora</taxon>
    </lineage>
</organism>
<dbReference type="SUPFAM" id="SSF55658">
    <property type="entry name" value="L9 N-domain-like"/>
    <property type="match status" value="1"/>
</dbReference>
<evidence type="ECO:0000256" key="1">
    <source>
        <dbReference type="ARBA" id="ARBA00012417"/>
    </source>
</evidence>
<dbReference type="InterPro" id="IPR009027">
    <property type="entry name" value="Ribosomal_bL9/RNase_H1_N"/>
</dbReference>
<reference evidence="8" key="1">
    <citation type="submission" date="2021-06" db="EMBL/GenBank/DDBJ databases">
        <authorList>
            <person name="Kallberg Y."/>
            <person name="Tangrot J."/>
            <person name="Rosling A."/>
        </authorList>
    </citation>
    <scope>NUCLEOTIDE SEQUENCE</scope>
    <source>
        <strain evidence="8">FL966</strain>
    </source>
</reference>
<dbReference type="GO" id="GO:0000166">
    <property type="term" value="F:nucleotide binding"/>
    <property type="evidence" value="ECO:0007669"/>
    <property type="project" value="InterPro"/>
</dbReference>
<evidence type="ECO:0000313" key="9">
    <source>
        <dbReference type="Proteomes" id="UP000789759"/>
    </source>
</evidence>
<dbReference type="PROSITE" id="PS50879">
    <property type="entry name" value="RNASE_H_1"/>
    <property type="match status" value="1"/>
</dbReference>
<dbReference type="InterPro" id="IPR037056">
    <property type="entry name" value="RNase_H1_N_sf"/>
</dbReference>
<dbReference type="InterPro" id="IPR036397">
    <property type="entry name" value="RNaseH_sf"/>
</dbReference>
<dbReference type="AlphaFoldDB" id="A0A9N9JSS3"/>
<dbReference type="Gene3D" id="3.90.1600.10">
    <property type="entry name" value="Palm domain of DNA polymerase"/>
    <property type="match status" value="1"/>
</dbReference>
<proteinExistence type="predicted"/>
<dbReference type="InterPro" id="IPR011320">
    <property type="entry name" value="RNase_H1_N"/>
</dbReference>
<gene>
    <name evidence="8" type="ORF">CPELLU_LOCUS17311</name>
</gene>
<dbReference type="InterPro" id="IPR006134">
    <property type="entry name" value="DNA-dir_DNA_pol_B_multi_dom"/>
</dbReference>
<dbReference type="InterPro" id="IPR012337">
    <property type="entry name" value="RNaseH-like_sf"/>
</dbReference>
<feature type="domain" description="RNase H type-1" evidence="7">
    <location>
        <begin position="410"/>
        <end position="528"/>
    </location>
</feature>
<name>A0A9N9JSS3_9GLOM</name>
<dbReference type="Gene3D" id="3.30.420.10">
    <property type="entry name" value="Ribonuclease H-like superfamily/Ribonuclease H"/>
    <property type="match status" value="1"/>
</dbReference>
<dbReference type="Pfam" id="PF00136">
    <property type="entry name" value="DNA_pol_B"/>
    <property type="match status" value="1"/>
</dbReference>
<dbReference type="Pfam" id="PF00075">
    <property type="entry name" value="RNase_H"/>
    <property type="match status" value="1"/>
</dbReference>
<dbReference type="GO" id="GO:0006261">
    <property type="term" value="P:DNA-templated DNA replication"/>
    <property type="evidence" value="ECO:0007669"/>
    <property type="project" value="TreeGrafter"/>
</dbReference>
<keyword evidence="3" id="KW-0548">Nucleotidyltransferase</keyword>
<dbReference type="GO" id="GO:0003887">
    <property type="term" value="F:DNA-directed DNA polymerase activity"/>
    <property type="evidence" value="ECO:0007669"/>
    <property type="project" value="UniProtKB-KW"/>
</dbReference>
<dbReference type="Gene3D" id="3.40.970.10">
    <property type="entry name" value="Ribonuclease H1, N-terminal domain"/>
    <property type="match status" value="1"/>
</dbReference>
<evidence type="ECO:0000256" key="3">
    <source>
        <dbReference type="ARBA" id="ARBA00022695"/>
    </source>
</evidence>
<keyword evidence="2" id="KW-0808">Transferase</keyword>
<dbReference type="Proteomes" id="UP000789759">
    <property type="component" value="Unassembled WGS sequence"/>
</dbReference>
<dbReference type="OrthoDB" id="128665at2759"/>
<comment type="caution">
    <text evidence="8">The sequence shown here is derived from an EMBL/GenBank/DDBJ whole genome shotgun (WGS) entry which is preliminary data.</text>
</comment>
<evidence type="ECO:0000256" key="4">
    <source>
        <dbReference type="ARBA" id="ARBA00022932"/>
    </source>
</evidence>
<dbReference type="PANTHER" id="PTHR10322:SF23">
    <property type="entry name" value="DNA POLYMERASE DELTA CATALYTIC SUBUNIT"/>
    <property type="match status" value="1"/>
</dbReference>
<feature type="non-terminal residue" evidence="8">
    <location>
        <position position="528"/>
    </location>
</feature>
<keyword evidence="4" id="KW-0239">DNA-directed DNA polymerase</keyword>
<evidence type="ECO:0000256" key="5">
    <source>
        <dbReference type="ARBA" id="ARBA00023125"/>
    </source>
</evidence>
<keyword evidence="5" id="KW-0238">DNA-binding</keyword>
<keyword evidence="9" id="KW-1185">Reference proteome</keyword>
<dbReference type="Pfam" id="PF01693">
    <property type="entry name" value="Cauli_VI"/>
    <property type="match status" value="1"/>
</dbReference>
<evidence type="ECO:0000259" key="7">
    <source>
        <dbReference type="PROSITE" id="PS50879"/>
    </source>
</evidence>
<dbReference type="EMBL" id="CAJVQA010028830">
    <property type="protein sequence ID" value="CAG8795476.1"/>
    <property type="molecule type" value="Genomic_DNA"/>
</dbReference>
<dbReference type="GO" id="GO:0003677">
    <property type="term" value="F:DNA binding"/>
    <property type="evidence" value="ECO:0007669"/>
    <property type="project" value="UniProtKB-KW"/>
</dbReference>